<sequence length="58" mass="6822">MTMQSHVAELERRHQALEKQLREEITRPATDDTRIADLKRRKLILKDEIARCKGATLH</sequence>
<accession>A0A1G4TXG5</accession>
<dbReference type="STRING" id="177413.SAMN05660859_3199"/>
<dbReference type="InterPro" id="IPR038444">
    <property type="entry name" value="DUF465_sf"/>
</dbReference>
<dbReference type="AlphaFoldDB" id="A0A1G4TXG5"/>
<dbReference type="Proteomes" id="UP000198889">
    <property type="component" value="Unassembled WGS sequence"/>
</dbReference>
<keyword evidence="2" id="KW-1185">Reference proteome</keyword>
<name>A0A1G4TXG5_9HYPH</name>
<organism evidence="1 2">
    <name type="scientific">Ancylobacter rudongensis</name>
    <dbReference type="NCBI Taxonomy" id="177413"/>
    <lineage>
        <taxon>Bacteria</taxon>
        <taxon>Pseudomonadati</taxon>
        <taxon>Pseudomonadota</taxon>
        <taxon>Alphaproteobacteria</taxon>
        <taxon>Hyphomicrobiales</taxon>
        <taxon>Xanthobacteraceae</taxon>
        <taxon>Ancylobacter</taxon>
    </lineage>
</organism>
<evidence type="ECO:0000313" key="1">
    <source>
        <dbReference type="EMBL" id="SCW85365.1"/>
    </source>
</evidence>
<dbReference type="RefSeq" id="WP_018387730.1">
    <property type="nucleotide sequence ID" value="NZ_FMTP01000005.1"/>
</dbReference>
<dbReference type="EMBL" id="FMTP01000005">
    <property type="protein sequence ID" value="SCW85365.1"/>
    <property type="molecule type" value="Genomic_DNA"/>
</dbReference>
<gene>
    <name evidence="1" type="ORF">SAMN05660859_3199</name>
</gene>
<dbReference type="InterPro" id="IPR007420">
    <property type="entry name" value="DUF465"/>
</dbReference>
<dbReference type="Gene3D" id="6.10.280.50">
    <property type="match status" value="1"/>
</dbReference>
<proteinExistence type="predicted"/>
<protein>
    <recommendedName>
        <fullName evidence="3">DUF465 domain-containing protein</fullName>
    </recommendedName>
</protein>
<reference evidence="2" key="1">
    <citation type="submission" date="2016-10" db="EMBL/GenBank/DDBJ databases">
        <authorList>
            <person name="Varghese N."/>
            <person name="Submissions S."/>
        </authorList>
    </citation>
    <scope>NUCLEOTIDE SEQUENCE [LARGE SCALE GENOMIC DNA]</scope>
    <source>
        <strain evidence="2">CGMCC 1.1761</strain>
    </source>
</reference>
<evidence type="ECO:0008006" key="3">
    <source>
        <dbReference type="Google" id="ProtNLM"/>
    </source>
</evidence>
<dbReference type="Pfam" id="PF04325">
    <property type="entry name" value="DUF465"/>
    <property type="match status" value="1"/>
</dbReference>
<evidence type="ECO:0000313" key="2">
    <source>
        <dbReference type="Proteomes" id="UP000198889"/>
    </source>
</evidence>